<sequence length="126" mass="13190">MELLLACAAFMAMCVTGESLICNTCRVGIAGECLFGSTETCSDTQPNCYWGNLAFNVSGLMSLQTRGCLASRLCNQTESSVLLTAGCTVTRTCCSTDRCNGASSIRLPPSAALAAALVAVWSNWSL</sequence>
<feature type="signal peptide" evidence="1">
    <location>
        <begin position="1"/>
        <end position="17"/>
    </location>
</feature>
<gene>
    <name evidence="3" type="ORF">F2P81_023156</name>
</gene>
<evidence type="ECO:0000313" key="3">
    <source>
        <dbReference type="EMBL" id="KAF0024354.1"/>
    </source>
</evidence>
<dbReference type="InterPro" id="IPR045860">
    <property type="entry name" value="Snake_toxin-like_sf"/>
</dbReference>
<organism evidence="3 4">
    <name type="scientific">Scophthalmus maximus</name>
    <name type="common">Turbot</name>
    <name type="synonym">Psetta maxima</name>
    <dbReference type="NCBI Taxonomy" id="52904"/>
    <lineage>
        <taxon>Eukaryota</taxon>
        <taxon>Metazoa</taxon>
        <taxon>Chordata</taxon>
        <taxon>Craniata</taxon>
        <taxon>Vertebrata</taxon>
        <taxon>Euteleostomi</taxon>
        <taxon>Actinopterygii</taxon>
        <taxon>Neopterygii</taxon>
        <taxon>Teleostei</taxon>
        <taxon>Neoteleostei</taxon>
        <taxon>Acanthomorphata</taxon>
        <taxon>Carangaria</taxon>
        <taxon>Pleuronectiformes</taxon>
        <taxon>Pleuronectoidei</taxon>
        <taxon>Scophthalmidae</taxon>
        <taxon>Scophthalmus</taxon>
    </lineage>
</organism>
<protein>
    <recommendedName>
        <fullName evidence="2">UPAR/Ly6 domain-containing protein</fullName>
    </recommendedName>
</protein>
<evidence type="ECO:0000313" key="4">
    <source>
        <dbReference type="Proteomes" id="UP000438429"/>
    </source>
</evidence>
<dbReference type="EMBL" id="VEVO01000021">
    <property type="protein sequence ID" value="KAF0024354.1"/>
    <property type="molecule type" value="Genomic_DNA"/>
</dbReference>
<reference evidence="3 4" key="1">
    <citation type="submission" date="2019-06" db="EMBL/GenBank/DDBJ databases">
        <title>Draft genomes of female and male turbot (Scophthalmus maximus).</title>
        <authorList>
            <person name="Xu H."/>
            <person name="Xu X.-W."/>
            <person name="Shao C."/>
            <person name="Chen S."/>
        </authorList>
    </citation>
    <scope>NUCLEOTIDE SEQUENCE [LARGE SCALE GENOMIC DNA]</scope>
    <source>
        <strain evidence="3">Ysfricsl-2016a</strain>
        <tissue evidence="3">Blood</tissue>
    </source>
</reference>
<name>A0A6A4S1H5_SCOMX</name>
<evidence type="ECO:0000259" key="2">
    <source>
        <dbReference type="Pfam" id="PF00021"/>
    </source>
</evidence>
<dbReference type="Proteomes" id="UP000438429">
    <property type="component" value="Unassembled WGS sequence"/>
</dbReference>
<comment type="caution">
    <text evidence="3">The sequence shown here is derived from an EMBL/GenBank/DDBJ whole genome shotgun (WGS) entry which is preliminary data.</text>
</comment>
<dbReference type="Pfam" id="PF00021">
    <property type="entry name" value="UPAR_LY6"/>
    <property type="match status" value="1"/>
</dbReference>
<evidence type="ECO:0000256" key="1">
    <source>
        <dbReference type="SAM" id="SignalP"/>
    </source>
</evidence>
<dbReference type="Gene3D" id="2.10.60.10">
    <property type="entry name" value="CD59"/>
    <property type="match status" value="1"/>
</dbReference>
<feature type="chain" id="PRO_5025417187" description="UPAR/Ly6 domain-containing protein" evidence="1">
    <location>
        <begin position="18"/>
        <end position="126"/>
    </location>
</feature>
<proteinExistence type="predicted"/>
<feature type="domain" description="UPAR/Ly6" evidence="2">
    <location>
        <begin position="19"/>
        <end position="101"/>
    </location>
</feature>
<dbReference type="InterPro" id="IPR016054">
    <property type="entry name" value="LY6_UPA_recep-like"/>
</dbReference>
<dbReference type="SUPFAM" id="SSF57302">
    <property type="entry name" value="Snake toxin-like"/>
    <property type="match status" value="1"/>
</dbReference>
<dbReference type="AlphaFoldDB" id="A0A6A4S1H5"/>
<dbReference type="CDD" id="cd00117">
    <property type="entry name" value="TFP"/>
    <property type="match status" value="1"/>
</dbReference>
<accession>A0A6A4S1H5</accession>
<keyword evidence="1" id="KW-0732">Signal</keyword>